<dbReference type="SMART" id="SM00382">
    <property type="entry name" value="AAA"/>
    <property type="match status" value="1"/>
</dbReference>
<keyword evidence="5" id="KW-1185">Reference proteome</keyword>
<evidence type="ECO:0000256" key="2">
    <source>
        <dbReference type="ARBA" id="ARBA00022840"/>
    </source>
</evidence>
<dbReference type="GO" id="GO:0005886">
    <property type="term" value="C:plasma membrane"/>
    <property type="evidence" value="ECO:0007669"/>
    <property type="project" value="TreeGrafter"/>
</dbReference>
<dbReference type="InterPro" id="IPR015854">
    <property type="entry name" value="ABC_transpr_LolD-like"/>
</dbReference>
<dbReference type="HOGENOM" id="CLU_000604_1_22_2"/>
<dbReference type="GO" id="GO:0005524">
    <property type="term" value="F:ATP binding"/>
    <property type="evidence" value="ECO:0007669"/>
    <property type="project" value="UniProtKB-KW"/>
</dbReference>
<dbReference type="Gene3D" id="3.40.50.300">
    <property type="entry name" value="P-loop containing nucleotide triphosphate hydrolases"/>
    <property type="match status" value="1"/>
</dbReference>
<dbReference type="AlphaFoldDB" id="F0TCB4"/>
<accession>F0TCB4</accession>
<dbReference type="SUPFAM" id="SSF52540">
    <property type="entry name" value="P-loop containing nucleoside triphosphate hydrolases"/>
    <property type="match status" value="1"/>
</dbReference>
<keyword evidence="1" id="KW-0547">Nucleotide-binding</keyword>
<reference evidence="4 5" key="2">
    <citation type="journal article" date="2014" name="Int. J. Syst. Evol. Microbiol.">
        <title>Methanobacterium paludis sp. nov. and a novel strain of Methanobacterium lacus isolated from northern peatlands.</title>
        <authorList>
            <person name="Cadillo-Quiroz H."/>
            <person name="Brauer S.L."/>
            <person name="Goodson N."/>
            <person name="Yavitt J.B."/>
            <person name="Zinder S.H."/>
        </authorList>
    </citation>
    <scope>NUCLEOTIDE SEQUENCE [LARGE SCALE GENOMIC DNA]</scope>
    <source>
        <strain evidence="4 5">AL-21</strain>
    </source>
</reference>
<dbReference type="RefSeq" id="WP_013645732.1">
    <property type="nucleotide sequence ID" value="NC_015216.1"/>
</dbReference>
<dbReference type="PANTHER" id="PTHR24220">
    <property type="entry name" value="IMPORT ATP-BINDING PROTEIN"/>
    <property type="match status" value="1"/>
</dbReference>
<evidence type="ECO:0000256" key="1">
    <source>
        <dbReference type="ARBA" id="ARBA00022741"/>
    </source>
</evidence>
<dbReference type="STRING" id="877455.Metbo_2166"/>
<protein>
    <submittedName>
        <fullName evidence="4">ABC transporter related protein</fullName>
    </submittedName>
</protein>
<organism evidence="4 5">
    <name type="scientific">Methanobacterium lacus (strain AL-21)</name>
    <dbReference type="NCBI Taxonomy" id="877455"/>
    <lineage>
        <taxon>Archaea</taxon>
        <taxon>Methanobacteriati</taxon>
        <taxon>Methanobacteriota</taxon>
        <taxon>Methanomada group</taxon>
        <taxon>Methanobacteria</taxon>
        <taxon>Methanobacteriales</taxon>
        <taxon>Methanobacteriaceae</taxon>
        <taxon>Methanobacterium</taxon>
    </lineage>
</organism>
<dbReference type="eggNOG" id="arCOG00922">
    <property type="taxonomic scope" value="Archaea"/>
</dbReference>
<dbReference type="GO" id="GO:0022857">
    <property type="term" value="F:transmembrane transporter activity"/>
    <property type="evidence" value="ECO:0007669"/>
    <property type="project" value="TreeGrafter"/>
</dbReference>
<dbReference type="InterPro" id="IPR003439">
    <property type="entry name" value="ABC_transporter-like_ATP-bd"/>
</dbReference>
<evidence type="ECO:0000313" key="4">
    <source>
        <dbReference type="EMBL" id="ADZ10381.1"/>
    </source>
</evidence>
<dbReference type="InterPro" id="IPR027417">
    <property type="entry name" value="P-loop_NTPase"/>
</dbReference>
<proteinExistence type="predicted"/>
<feature type="domain" description="ABC transporter" evidence="3">
    <location>
        <begin position="8"/>
        <end position="218"/>
    </location>
</feature>
<gene>
    <name evidence="4" type="ordered locus">Metbo_2166</name>
</gene>
<dbReference type="KEGG" id="mel:Metbo_2166"/>
<dbReference type="Proteomes" id="UP000007490">
    <property type="component" value="Chromosome"/>
</dbReference>
<dbReference type="PROSITE" id="PS50893">
    <property type="entry name" value="ABC_TRANSPORTER_2"/>
    <property type="match status" value="1"/>
</dbReference>
<sequence>MNNDNSSIRLVDVWKIYKNGDEVTHSLADLNHTFQRGSMSIIYGPSGSGKSTFVRIVGLLENITMGQIFVNGTDTSQMSQQDKNSIIQREIGFVFRNENLIPTLSAFENVNLPMNNSDSTPTQELLKTVGFNDFKKYPNDLSKEEEIRVSIARAMVNNHSVLITDEPTGDLHRSEAAEIMNLLQDLNKSLNLTIILTTNNKKLGAYGDFLELEDGKFI</sequence>
<dbReference type="PANTHER" id="PTHR24220:SF86">
    <property type="entry name" value="ABC TRANSPORTER ABCH.1"/>
    <property type="match status" value="1"/>
</dbReference>
<dbReference type="OrthoDB" id="10909at2157"/>
<dbReference type="Pfam" id="PF00005">
    <property type="entry name" value="ABC_tran"/>
    <property type="match status" value="1"/>
</dbReference>
<dbReference type="InterPro" id="IPR003593">
    <property type="entry name" value="AAA+_ATPase"/>
</dbReference>
<reference evidence="5" key="1">
    <citation type="submission" date="2011-02" db="EMBL/GenBank/DDBJ databases">
        <title>Complete sequence of Methanobacterium sp. AL-21.</title>
        <authorList>
            <consortium name="US DOE Joint Genome Institute"/>
            <person name="Lucas S."/>
            <person name="Copeland A."/>
            <person name="Lapidus A."/>
            <person name="Cheng J.-F."/>
            <person name="Goodwin L."/>
            <person name="Pitluck S."/>
            <person name="Chertkov O."/>
            <person name="Detter J.C."/>
            <person name="Han C."/>
            <person name="Tapia R."/>
            <person name="Land M."/>
            <person name="Hauser L."/>
            <person name="Kyrpides N."/>
            <person name="Ivanova N."/>
            <person name="Mikhailova N."/>
            <person name="Pagani I."/>
            <person name="Cadillo-Quiroz H."/>
            <person name="Imachi H."/>
            <person name="Zinder S."/>
            <person name="Liu W."/>
            <person name="Woyke T."/>
        </authorList>
    </citation>
    <scope>NUCLEOTIDE SEQUENCE [LARGE SCALE GENOMIC DNA]</scope>
    <source>
        <strain evidence="5">AL-21</strain>
    </source>
</reference>
<dbReference type="EMBL" id="CP002551">
    <property type="protein sequence ID" value="ADZ10381.1"/>
    <property type="molecule type" value="Genomic_DNA"/>
</dbReference>
<dbReference type="GeneID" id="10278629"/>
<dbReference type="GO" id="GO:0016887">
    <property type="term" value="F:ATP hydrolysis activity"/>
    <property type="evidence" value="ECO:0007669"/>
    <property type="project" value="InterPro"/>
</dbReference>
<evidence type="ECO:0000259" key="3">
    <source>
        <dbReference type="PROSITE" id="PS50893"/>
    </source>
</evidence>
<name>F0TCB4_METLA</name>
<keyword evidence="2" id="KW-0067">ATP-binding</keyword>
<evidence type="ECO:0000313" key="5">
    <source>
        <dbReference type="Proteomes" id="UP000007490"/>
    </source>
</evidence>